<gene>
    <name evidence="3" type="ORF">EB796_020806</name>
</gene>
<sequence>MTFIQLNQIKLKYVTVKQIDWLDTTHLWQQTLNTEGFLIHLDLVKFVNEEAYIMTLPIFHSWTTQGNRQNKHSQQHKPSTQTKLLKSYAIEQMKGCTFCKLTNHITCDCYRHQEKLKLEKEEFIRKNLLCFKCLEPGHRSKDCDRKLNCLRNEFHRSNSTIRDKPGKAYGVKILFGWTICGGAMETGEKPRTAYEDNITKDLQLVKILEKDFQETDEDVYISQDDTKFMKILEASTHHNSSVNCVMSLPLKTPSPRLLNNKRHAENRLNALLRKFSTDPSYKAEYSTSMDSLIKAGHAEEARPATVEGQPSLQRTVM</sequence>
<dbReference type="GO" id="GO:0003676">
    <property type="term" value="F:nucleic acid binding"/>
    <property type="evidence" value="ECO:0007669"/>
    <property type="project" value="InterPro"/>
</dbReference>
<evidence type="ECO:0000256" key="1">
    <source>
        <dbReference type="PROSITE-ProRule" id="PRU00047"/>
    </source>
</evidence>
<dbReference type="AlphaFoldDB" id="A0A7J7J5F8"/>
<protein>
    <recommendedName>
        <fullName evidence="2">CCHC-type domain-containing protein</fullName>
    </recommendedName>
</protein>
<keyword evidence="4" id="KW-1185">Reference proteome</keyword>
<reference evidence="3" key="1">
    <citation type="submission" date="2020-06" db="EMBL/GenBank/DDBJ databases">
        <title>Draft genome of Bugula neritina, a colonial animal packing powerful symbionts and potential medicines.</title>
        <authorList>
            <person name="Rayko M."/>
        </authorList>
    </citation>
    <scope>NUCLEOTIDE SEQUENCE [LARGE SCALE GENOMIC DNA]</scope>
    <source>
        <strain evidence="3">Kwan_BN1</strain>
    </source>
</reference>
<evidence type="ECO:0000259" key="2">
    <source>
        <dbReference type="PROSITE" id="PS50158"/>
    </source>
</evidence>
<keyword evidence="1" id="KW-0862">Zinc</keyword>
<dbReference type="Pfam" id="PF00098">
    <property type="entry name" value="zf-CCHC"/>
    <property type="match status" value="1"/>
</dbReference>
<dbReference type="SUPFAM" id="SSF57756">
    <property type="entry name" value="Retrovirus zinc finger-like domains"/>
    <property type="match status" value="1"/>
</dbReference>
<evidence type="ECO:0000313" key="3">
    <source>
        <dbReference type="EMBL" id="KAF6020891.1"/>
    </source>
</evidence>
<keyword evidence="1" id="KW-0863">Zinc-finger</keyword>
<dbReference type="PANTHER" id="PTHR47331:SF5">
    <property type="entry name" value="RIBONUCLEASE H"/>
    <property type="match status" value="1"/>
</dbReference>
<dbReference type="GO" id="GO:0008270">
    <property type="term" value="F:zinc ion binding"/>
    <property type="evidence" value="ECO:0007669"/>
    <property type="project" value="UniProtKB-KW"/>
</dbReference>
<dbReference type="OrthoDB" id="8033604at2759"/>
<feature type="domain" description="CCHC-type" evidence="2">
    <location>
        <begin position="130"/>
        <end position="143"/>
    </location>
</feature>
<dbReference type="InterPro" id="IPR036875">
    <property type="entry name" value="Znf_CCHC_sf"/>
</dbReference>
<dbReference type="Gene3D" id="4.10.60.10">
    <property type="entry name" value="Zinc finger, CCHC-type"/>
    <property type="match status" value="1"/>
</dbReference>
<dbReference type="PANTHER" id="PTHR47331">
    <property type="entry name" value="PHD-TYPE DOMAIN-CONTAINING PROTEIN"/>
    <property type="match status" value="1"/>
</dbReference>
<keyword evidence="1" id="KW-0479">Metal-binding</keyword>
<dbReference type="Proteomes" id="UP000593567">
    <property type="component" value="Unassembled WGS sequence"/>
</dbReference>
<comment type="caution">
    <text evidence="3">The sequence shown here is derived from an EMBL/GenBank/DDBJ whole genome shotgun (WGS) entry which is preliminary data.</text>
</comment>
<accession>A0A7J7J5F8</accession>
<name>A0A7J7J5F8_BUGNE</name>
<dbReference type="SMART" id="SM00343">
    <property type="entry name" value="ZnF_C2HC"/>
    <property type="match status" value="2"/>
</dbReference>
<dbReference type="EMBL" id="VXIV02003141">
    <property type="protein sequence ID" value="KAF6020891.1"/>
    <property type="molecule type" value="Genomic_DNA"/>
</dbReference>
<dbReference type="PROSITE" id="PS50158">
    <property type="entry name" value="ZF_CCHC"/>
    <property type="match status" value="1"/>
</dbReference>
<dbReference type="InterPro" id="IPR001878">
    <property type="entry name" value="Znf_CCHC"/>
</dbReference>
<proteinExistence type="predicted"/>
<organism evidence="3 4">
    <name type="scientific">Bugula neritina</name>
    <name type="common">Brown bryozoan</name>
    <name type="synonym">Sertularia neritina</name>
    <dbReference type="NCBI Taxonomy" id="10212"/>
    <lineage>
        <taxon>Eukaryota</taxon>
        <taxon>Metazoa</taxon>
        <taxon>Spiralia</taxon>
        <taxon>Lophotrochozoa</taxon>
        <taxon>Bryozoa</taxon>
        <taxon>Gymnolaemata</taxon>
        <taxon>Cheilostomatida</taxon>
        <taxon>Flustrina</taxon>
        <taxon>Buguloidea</taxon>
        <taxon>Bugulidae</taxon>
        <taxon>Bugula</taxon>
    </lineage>
</organism>
<evidence type="ECO:0000313" key="4">
    <source>
        <dbReference type="Proteomes" id="UP000593567"/>
    </source>
</evidence>